<evidence type="ECO:0000259" key="4">
    <source>
        <dbReference type="PROSITE" id="PS50887"/>
    </source>
</evidence>
<feature type="transmembrane region" description="Helical" evidence="3">
    <location>
        <begin position="23"/>
        <end position="41"/>
    </location>
</feature>
<feature type="transmembrane region" description="Helical" evidence="3">
    <location>
        <begin position="120"/>
        <end position="148"/>
    </location>
</feature>
<evidence type="ECO:0000256" key="2">
    <source>
        <dbReference type="ARBA" id="ARBA00034247"/>
    </source>
</evidence>
<sequence>MSFVVIFVSAYFFDQGKDLKTKFLLSTISTVNILIFVYSFYYIRLFFLKSKRFYKTILISLPNIIGAFVGGILFMLSFKIGERYYEFLDYFLEQFATGISIFCILYGIKEWYKIDYKDYILVAIFLFVQYVISTDSIFYACFIFPFLMCYISVKYKFKEICFLFGLLAFICSVYITIPLSGEYWNQQEIYMLSKISSYRLALGCYLIVFLFISEIYSRNRQLNYEYKRMMFCDELTGLKNRRYVREKVLEKYIFQDGYILLLDIDDFKKVNDKYGHHIGDLVIKHISNLLIHFNLENKIISRWGGEEFLIISSNKTKQECIATCNQILELCNKIPFGKENIKIHATVSIGAVSFNSFDSNSYEKLIQEVDRCLYDAKGLGKRQYKYGGTF</sequence>
<dbReference type="RefSeq" id="WP_325776279.1">
    <property type="nucleotide sequence ID" value="NZ_VTDN01000019.1"/>
</dbReference>
<reference evidence="5 6" key="1">
    <citation type="submission" date="2019-08" db="EMBL/GenBank/DDBJ databases">
        <title>Five species of Acinetobacter isolated from floral nectar and animal pollinators.</title>
        <authorList>
            <person name="Hendry T.A."/>
        </authorList>
    </citation>
    <scope>NUCLEOTIDE SEQUENCE [LARGE SCALE GENOMIC DNA]</scope>
    <source>
        <strain evidence="5 6">MD18.27</strain>
    </source>
</reference>
<dbReference type="CDD" id="cd01949">
    <property type="entry name" value="GGDEF"/>
    <property type="match status" value="1"/>
</dbReference>
<dbReference type="EMBL" id="VTDN01000019">
    <property type="protein sequence ID" value="MEB5477885.1"/>
    <property type="molecule type" value="Genomic_DNA"/>
</dbReference>
<name>A0ABU6DVJ9_9GAMM</name>
<dbReference type="SMART" id="SM00267">
    <property type="entry name" value="GGDEF"/>
    <property type="match status" value="1"/>
</dbReference>
<accession>A0ABU6DVJ9</accession>
<feature type="transmembrane region" description="Helical" evidence="3">
    <location>
        <begin position="53"/>
        <end position="78"/>
    </location>
</feature>
<comment type="catalytic activity">
    <reaction evidence="2">
        <text>2 GTP = 3',3'-c-di-GMP + 2 diphosphate</text>
        <dbReference type="Rhea" id="RHEA:24898"/>
        <dbReference type="ChEBI" id="CHEBI:33019"/>
        <dbReference type="ChEBI" id="CHEBI:37565"/>
        <dbReference type="ChEBI" id="CHEBI:58805"/>
        <dbReference type="EC" id="2.7.7.65"/>
    </reaction>
</comment>
<keyword evidence="3" id="KW-0472">Membrane</keyword>
<keyword evidence="3" id="KW-1133">Transmembrane helix</keyword>
<dbReference type="PANTHER" id="PTHR45138:SF9">
    <property type="entry name" value="DIGUANYLATE CYCLASE DGCM-RELATED"/>
    <property type="match status" value="1"/>
</dbReference>
<dbReference type="SUPFAM" id="SSF55073">
    <property type="entry name" value="Nucleotide cyclase"/>
    <property type="match status" value="1"/>
</dbReference>
<evidence type="ECO:0000313" key="6">
    <source>
        <dbReference type="Proteomes" id="UP001339883"/>
    </source>
</evidence>
<evidence type="ECO:0000256" key="1">
    <source>
        <dbReference type="ARBA" id="ARBA00012528"/>
    </source>
</evidence>
<feature type="transmembrane region" description="Helical" evidence="3">
    <location>
        <begin position="197"/>
        <end position="217"/>
    </location>
</feature>
<protein>
    <recommendedName>
        <fullName evidence="1">diguanylate cyclase</fullName>
        <ecNumber evidence="1">2.7.7.65</ecNumber>
    </recommendedName>
</protein>
<dbReference type="InterPro" id="IPR000160">
    <property type="entry name" value="GGDEF_dom"/>
</dbReference>
<feature type="transmembrane region" description="Helical" evidence="3">
    <location>
        <begin position="90"/>
        <end position="108"/>
    </location>
</feature>
<dbReference type="NCBIfam" id="TIGR00254">
    <property type="entry name" value="GGDEF"/>
    <property type="match status" value="1"/>
</dbReference>
<proteinExistence type="predicted"/>
<dbReference type="PANTHER" id="PTHR45138">
    <property type="entry name" value="REGULATORY COMPONENTS OF SENSORY TRANSDUCTION SYSTEM"/>
    <property type="match status" value="1"/>
</dbReference>
<dbReference type="InterPro" id="IPR050469">
    <property type="entry name" value="Diguanylate_Cyclase"/>
</dbReference>
<organism evidence="5 6">
    <name type="scientific">Acinetobacter pollinis</name>
    <dbReference type="NCBI Taxonomy" id="2605270"/>
    <lineage>
        <taxon>Bacteria</taxon>
        <taxon>Pseudomonadati</taxon>
        <taxon>Pseudomonadota</taxon>
        <taxon>Gammaproteobacteria</taxon>
        <taxon>Moraxellales</taxon>
        <taxon>Moraxellaceae</taxon>
        <taxon>Acinetobacter</taxon>
    </lineage>
</organism>
<feature type="transmembrane region" description="Helical" evidence="3">
    <location>
        <begin position="160"/>
        <end position="177"/>
    </location>
</feature>
<gene>
    <name evidence="5" type="ORF">I2F25_12705</name>
</gene>
<keyword evidence="3" id="KW-0812">Transmembrane</keyword>
<dbReference type="Gene3D" id="3.30.70.270">
    <property type="match status" value="1"/>
</dbReference>
<keyword evidence="6" id="KW-1185">Reference proteome</keyword>
<evidence type="ECO:0000256" key="3">
    <source>
        <dbReference type="SAM" id="Phobius"/>
    </source>
</evidence>
<dbReference type="Proteomes" id="UP001339883">
    <property type="component" value="Unassembled WGS sequence"/>
</dbReference>
<evidence type="ECO:0000313" key="5">
    <source>
        <dbReference type="EMBL" id="MEB5477885.1"/>
    </source>
</evidence>
<dbReference type="EC" id="2.7.7.65" evidence="1"/>
<dbReference type="InterPro" id="IPR029787">
    <property type="entry name" value="Nucleotide_cyclase"/>
</dbReference>
<feature type="domain" description="GGDEF" evidence="4">
    <location>
        <begin position="255"/>
        <end position="389"/>
    </location>
</feature>
<dbReference type="InterPro" id="IPR043128">
    <property type="entry name" value="Rev_trsase/Diguanyl_cyclase"/>
</dbReference>
<comment type="caution">
    <text evidence="5">The sequence shown here is derived from an EMBL/GenBank/DDBJ whole genome shotgun (WGS) entry which is preliminary data.</text>
</comment>
<dbReference type="PROSITE" id="PS50887">
    <property type="entry name" value="GGDEF"/>
    <property type="match status" value="1"/>
</dbReference>
<dbReference type="Pfam" id="PF00990">
    <property type="entry name" value="GGDEF"/>
    <property type="match status" value="1"/>
</dbReference>